<evidence type="ECO:0000259" key="4">
    <source>
        <dbReference type="Pfam" id="PF03486"/>
    </source>
</evidence>
<evidence type="ECO:0008006" key="7">
    <source>
        <dbReference type="Google" id="ProtNLM"/>
    </source>
</evidence>
<dbReference type="Pfam" id="PF22780">
    <property type="entry name" value="HI0933_like_1st"/>
    <property type="match status" value="1"/>
</dbReference>
<evidence type="ECO:0000256" key="3">
    <source>
        <dbReference type="ARBA" id="ARBA00022827"/>
    </source>
</evidence>
<dbReference type="Pfam" id="PF03486">
    <property type="entry name" value="HI0933_like"/>
    <property type="match status" value="1"/>
</dbReference>
<evidence type="ECO:0000313" key="6">
    <source>
        <dbReference type="EMBL" id="SUZ49127.1"/>
    </source>
</evidence>
<gene>
    <name evidence="6" type="ORF">METZ01_LOCUS1981</name>
</gene>
<dbReference type="InterPro" id="IPR036188">
    <property type="entry name" value="FAD/NAD-bd_sf"/>
</dbReference>
<dbReference type="Gene3D" id="1.10.8.260">
    <property type="entry name" value="HI0933 insert domain-like"/>
    <property type="match status" value="1"/>
</dbReference>
<dbReference type="AlphaFoldDB" id="A0A381N3N5"/>
<dbReference type="InterPro" id="IPR023166">
    <property type="entry name" value="BaiN-like_dom_sf"/>
</dbReference>
<comment type="cofactor">
    <cofactor evidence="1">
        <name>FAD</name>
        <dbReference type="ChEBI" id="CHEBI:57692"/>
    </cofactor>
</comment>
<dbReference type="InterPro" id="IPR057661">
    <property type="entry name" value="RsdA/BaiN/AoA(So)_Rossmann"/>
</dbReference>
<dbReference type="Gene3D" id="2.40.30.10">
    <property type="entry name" value="Translation factors"/>
    <property type="match status" value="1"/>
</dbReference>
<keyword evidence="3" id="KW-0274">FAD</keyword>
<accession>A0A381N3N5</accession>
<dbReference type="Gene3D" id="3.50.50.60">
    <property type="entry name" value="FAD/NAD(P)-binding domain"/>
    <property type="match status" value="1"/>
</dbReference>
<keyword evidence="2" id="KW-0285">Flavoprotein</keyword>
<dbReference type="SUPFAM" id="SSF160996">
    <property type="entry name" value="HI0933 insert domain-like"/>
    <property type="match status" value="1"/>
</dbReference>
<evidence type="ECO:0000256" key="1">
    <source>
        <dbReference type="ARBA" id="ARBA00001974"/>
    </source>
</evidence>
<feature type="domain" description="RsdA/BaiN/AoA(So)-like insert" evidence="5">
    <location>
        <begin position="211"/>
        <end position="363"/>
    </location>
</feature>
<dbReference type="PRINTS" id="PR00368">
    <property type="entry name" value="FADPNR"/>
</dbReference>
<dbReference type="SUPFAM" id="SSF51905">
    <property type="entry name" value="FAD/NAD(P)-binding domain"/>
    <property type="match status" value="1"/>
</dbReference>
<name>A0A381N3N5_9ZZZZ</name>
<dbReference type="NCBIfam" id="TIGR00275">
    <property type="entry name" value="aminoacetone oxidase family FAD-binding enzyme"/>
    <property type="match status" value="1"/>
</dbReference>
<dbReference type="EMBL" id="UINC01000104">
    <property type="protein sequence ID" value="SUZ49127.1"/>
    <property type="molecule type" value="Genomic_DNA"/>
</dbReference>
<protein>
    <recommendedName>
        <fullName evidence="7">FAD-dependent oxidoreductase 2 FAD binding domain-containing protein</fullName>
    </recommendedName>
</protein>
<dbReference type="PANTHER" id="PTHR42887:SF2">
    <property type="entry name" value="OS12G0638800 PROTEIN"/>
    <property type="match status" value="1"/>
</dbReference>
<dbReference type="InterPro" id="IPR055178">
    <property type="entry name" value="RsdA/BaiN/AoA(So)-like_dom"/>
</dbReference>
<reference evidence="6" key="1">
    <citation type="submission" date="2018-05" db="EMBL/GenBank/DDBJ databases">
        <authorList>
            <person name="Lanie J.A."/>
            <person name="Ng W.-L."/>
            <person name="Kazmierczak K.M."/>
            <person name="Andrzejewski T.M."/>
            <person name="Davidsen T.M."/>
            <person name="Wayne K.J."/>
            <person name="Tettelin H."/>
            <person name="Glass J.I."/>
            <person name="Rusch D."/>
            <person name="Podicherti R."/>
            <person name="Tsui H.-C.T."/>
            <person name="Winkler M.E."/>
        </authorList>
    </citation>
    <scope>NUCLEOTIDE SEQUENCE</scope>
</reference>
<evidence type="ECO:0000256" key="2">
    <source>
        <dbReference type="ARBA" id="ARBA00022630"/>
    </source>
</evidence>
<feature type="domain" description="RsdA/BaiN/AoA(So)-like Rossmann fold-like" evidence="4">
    <location>
        <begin position="10"/>
        <end position="415"/>
    </location>
</feature>
<dbReference type="InterPro" id="IPR004792">
    <property type="entry name" value="BaiN-like"/>
</dbReference>
<organism evidence="6">
    <name type="scientific">marine metagenome</name>
    <dbReference type="NCBI Taxonomy" id="408172"/>
    <lineage>
        <taxon>unclassified sequences</taxon>
        <taxon>metagenomes</taxon>
        <taxon>ecological metagenomes</taxon>
    </lineage>
</organism>
<proteinExistence type="predicted"/>
<sequence>MMRPIDQNYDVVVLGAGAAGLMSAFTAGRRGRKVLVLEKSNKVGKKILMSGGGRCNFTNELVYSDNFLSHNPHFCKSALSKFTSQDFVDLVEQHDIEYEVRKKNQYFCTGASKSILDMLLRECELVGVEILTDIDIRNVVNFENSQNVFDKGRHRFSIKGLSDTNGSNRYIELNCDSLIVATGALSIPTLGGSGYGYELSEQFDLPVTEKYAGLVPFMFSDPLKSVFSRLSGISTMVEVQTNGHIFSDSLLFTHRGLSGPSMLQISNYWVPGDSLKLNLLPGVDVTQELIEMKNQSDKRSIRSYLNQYLPRAVVVELQTLWFEDLSDVPITQVSSKDLNRIGAMLNSWNLKPSGTEGYRTAEVTVGGVNTDGISSQTMEVKKYPGLYFVGEVLDVTGQLGGFNFQWAWASGYVAGLVA</sequence>
<evidence type="ECO:0000259" key="5">
    <source>
        <dbReference type="Pfam" id="PF22780"/>
    </source>
</evidence>
<dbReference type="PANTHER" id="PTHR42887">
    <property type="entry name" value="OS12G0638800 PROTEIN"/>
    <property type="match status" value="1"/>
</dbReference>